<dbReference type="EMBL" id="JBBNAE010000004">
    <property type="protein sequence ID" value="KAK9130569.1"/>
    <property type="molecule type" value="Genomic_DNA"/>
</dbReference>
<name>A0AAP0P556_9MAGN</name>
<sequence length="558" mass="62503">MEAEQSTKPSTVAKLKVGGAYSGVLEVELDVWTVPMLREEVAKRSNCDPMLINLICGGKVLKDGEGDKRLSDFGVKNNSKILATRVSAETIAAAERENIAEEERSRRLARIKAAADALAKRHADGSLPMENFNIELEDQSGQKVQLGSENDRQSVMMGLMLHANAKHLIKKENYKDALSVLEMGEEAFSLCDPKILAMVDNVPILQIDIVWCYFMLRDITKISSAGIRLVKARDGFQRSHGKDSSRFIVLQEGRHLELALYVRLELLEGVVAYHSGQFTKSKKALDSARDRYSQLQVPDEALSVLMSMGYKEREAKRALRINNQDVGRAIDFLVENKEKIARRVEEDIQRRNEIKEQKQYGMTPLKKAVDLKMLSNITALGFDKELAAEALRTNENDFQKALDDLTNPETCSVLQFHIDSRKFKRQKRKTDAAIEELVSMGFERSKVVEAMQMKGTKEEALDLLTSESILPDELNVAGDVNATTSAPQVSNGDLNEQNEVHAMEGPSEREIAFERDVEMEDEIAQELTGDPFADYDIEVAKEGEAITEYLALLESVQS</sequence>
<dbReference type="PROSITE" id="PS50053">
    <property type="entry name" value="UBIQUITIN_2"/>
    <property type="match status" value="1"/>
</dbReference>
<evidence type="ECO:0000313" key="3">
    <source>
        <dbReference type="EMBL" id="KAK9130569.1"/>
    </source>
</evidence>
<reference evidence="3 4" key="1">
    <citation type="submission" date="2024-01" db="EMBL/GenBank/DDBJ databases">
        <title>Genome assemblies of Stephania.</title>
        <authorList>
            <person name="Yang L."/>
        </authorList>
    </citation>
    <scope>NUCLEOTIDE SEQUENCE [LARGE SCALE GENOMIC DNA]</scope>
    <source>
        <strain evidence="3">QJT</strain>
        <tissue evidence="3">Leaf</tissue>
    </source>
</reference>
<accession>A0AAP0P556</accession>
<comment type="caution">
    <text evidence="3">The sequence shown here is derived from an EMBL/GenBank/DDBJ whole genome shotgun (WGS) entry which is preliminary data.</text>
</comment>
<feature type="domain" description="UBA" evidence="1">
    <location>
        <begin position="368"/>
        <end position="408"/>
    </location>
</feature>
<dbReference type="InterPro" id="IPR009060">
    <property type="entry name" value="UBA-like_sf"/>
</dbReference>
<dbReference type="GO" id="GO:0031593">
    <property type="term" value="F:polyubiquitin modification-dependent protein binding"/>
    <property type="evidence" value="ECO:0007669"/>
    <property type="project" value="UniProtKB-ARBA"/>
</dbReference>
<dbReference type="Gene3D" id="1.10.8.10">
    <property type="entry name" value="DNA helicase RuvA subunit, C-terminal domain"/>
    <property type="match status" value="3"/>
</dbReference>
<gene>
    <name evidence="3" type="ORF">Sjap_011056</name>
</gene>
<dbReference type="Gene3D" id="3.10.20.90">
    <property type="entry name" value="Phosphatidylinositol 3-kinase Catalytic Subunit, Chain A, domain 1"/>
    <property type="match status" value="1"/>
</dbReference>
<feature type="domain" description="UBA" evidence="1">
    <location>
        <begin position="296"/>
        <end position="336"/>
    </location>
</feature>
<proteinExistence type="predicted"/>
<dbReference type="InterPro" id="IPR015940">
    <property type="entry name" value="UBA"/>
</dbReference>
<dbReference type="SUPFAM" id="SSF54236">
    <property type="entry name" value="Ubiquitin-like"/>
    <property type="match status" value="1"/>
</dbReference>
<keyword evidence="4" id="KW-1185">Reference proteome</keyword>
<dbReference type="Pfam" id="PF22562">
    <property type="entry name" value="UBA_7"/>
    <property type="match status" value="1"/>
</dbReference>
<evidence type="ECO:0000259" key="1">
    <source>
        <dbReference type="PROSITE" id="PS50030"/>
    </source>
</evidence>
<organism evidence="3 4">
    <name type="scientific">Stephania japonica</name>
    <dbReference type="NCBI Taxonomy" id="461633"/>
    <lineage>
        <taxon>Eukaryota</taxon>
        <taxon>Viridiplantae</taxon>
        <taxon>Streptophyta</taxon>
        <taxon>Embryophyta</taxon>
        <taxon>Tracheophyta</taxon>
        <taxon>Spermatophyta</taxon>
        <taxon>Magnoliopsida</taxon>
        <taxon>Ranunculales</taxon>
        <taxon>Menispermaceae</taxon>
        <taxon>Menispermoideae</taxon>
        <taxon>Cissampelideae</taxon>
        <taxon>Stephania</taxon>
    </lineage>
</organism>
<dbReference type="InterPro" id="IPR015368">
    <property type="entry name" value="UBA_C_fun"/>
</dbReference>
<dbReference type="PANTHER" id="PTHR12948">
    <property type="entry name" value="NEDD8 ULTIMATE BUSTER-1 BS4 PROTEIN"/>
    <property type="match status" value="1"/>
</dbReference>
<dbReference type="Pfam" id="PF09288">
    <property type="entry name" value="UBA_3"/>
    <property type="match status" value="1"/>
</dbReference>
<feature type="domain" description="Ubiquitin-like" evidence="2">
    <location>
        <begin position="33"/>
        <end position="81"/>
    </location>
</feature>
<protein>
    <recommendedName>
        <fullName evidence="5">NEDD8 ultimate buster 1</fullName>
    </recommendedName>
</protein>
<dbReference type="SUPFAM" id="SSF46934">
    <property type="entry name" value="UBA-like"/>
    <property type="match status" value="3"/>
</dbReference>
<dbReference type="AlphaFoldDB" id="A0AAP0P556"/>
<evidence type="ECO:0000313" key="4">
    <source>
        <dbReference type="Proteomes" id="UP001417504"/>
    </source>
</evidence>
<dbReference type="PROSITE" id="PS50030">
    <property type="entry name" value="UBA"/>
    <property type="match status" value="3"/>
</dbReference>
<dbReference type="Proteomes" id="UP001417504">
    <property type="component" value="Unassembled WGS sequence"/>
</dbReference>
<dbReference type="InterPro" id="IPR000626">
    <property type="entry name" value="Ubiquitin-like_dom"/>
</dbReference>
<dbReference type="GO" id="GO:2000058">
    <property type="term" value="P:regulation of ubiquitin-dependent protein catabolic process"/>
    <property type="evidence" value="ECO:0007669"/>
    <property type="project" value="TreeGrafter"/>
</dbReference>
<evidence type="ECO:0008006" key="5">
    <source>
        <dbReference type="Google" id="ProtNLM"/>
    </source>
</evidence>
<evidence type="ECO:0000259" key="2">
    <source>
        <dbReference type="PROSITE" id="PS50053"/>
    </source>
</evidence>
<dbReference type="SMART" id="SM00165">
    <property type="entry name" value="UBA"/>
    <property type="match status" value="3"/>
</dbReference>
<dbReference type="InterPro" id="IPR029071">
    <property type="entry name" value="Ubiquitin-like_domsf"/>
</dbReference>
<dbReference type="InterPro" id="IPR039749">
    <property type="entry name" value="NUB1"/>
</dbReference>
<feature type="domain" description="UBA" evidence="1">
    <location>
        <begin position="417"/>
        <end position="467"/>
    </location>
</feature>
<dbReference type="PANTHER" id="PTHR12948:SF3">
    <property type="entry name" value="NEDD8 ULTIMATE BUSTER 1"/>
    <property type="match status" value="1"/>
</dbReference>